<dbReference type="AlphaFoldDB" id="A0A127ZG76"/>
<protein>
    <submittedName>
        <fullName evidence="2">Uncharacterized protein</fullName>
    </submittedName>
</protein>
<organism evidence="2">
    <name type="scientific">Sporisorium scitamineum</name>
    <dbReference type="NCBI Taxonomy" id="49012"/>
    <lineage>
        <taxon>Eukaryota</taxon>
        <taxon>Fungi</taxon>
        <taxon>Dikarya</taxon>
        <taxon>Basidiomycota</taxon>
        <taxon>Ustilaginomycotina</taxon>
        <taxon>Ustilaginomycetes</taxon>
        <taxon>Ustilaginales</taxon>
        <taxon>Ustilaginaceae</taxon>
        <taxon>Sporisorium</taxon>
    </lineage>
</organism>
<keyword evidence="1" id="KW-0732">Signal</keyword>
<dbReference type="EMBL" id="LK056681">
    <property type="protein sequence ID" value="CDU24962.1"/>
    <property type="molecule type" value="Genomic_DNA"/>
</dbReference>
<reference evidence="2" key="1">
    <citation type="submission" date="2014-06" db="EMBL/GenBank/DDBJ databases">
        <authorList>
            <person name="Ju J."/>
            <person name="Zhang J."/>
        </authorList>
    </citation>
    <scope>NUCLEOTIDE SEQUENCE</scope>
    <source>
        <strain evidence="2">SscI8</strain>
    </source>
</reference>
<feature type="chain" id="PRO_5007281307" evidence="1">
    <location>
        <begin position="23"/>
        <end position="379"/>
    </location>
</feature>
<name>A0A127ZG76_9BASI</name>
<proteinExistence type="predicted"/>
<gene>
    <name evidence="2" type="ORF">SPSC_04795</name>
</gene>
<dbReference type="OrthoDB" id="2544199at2759"/>
<feature type="signal peptide" evidence="1">
    <location>
        <begin position="1"/>
        <end position="22"/>
    </location>
</feature>
<evidence type="ECO:0000256" key="1">
    <source>
        <dbReference type="SAM" id="SignalP"/>
    </source>
</evidence>
<evidence type="ECO:0000313" key="2">
    <source>
        <dbReference type="EMBL" id="CDU24962.1"/>
    </source>
</evidence>
<sequence>MSFKIAASAAAAALALAQLSIAVPVSRSTADPQCTSLGKGALGYNSSSIGLYSTMDPPEYYITVDSNHLVVSKVPTYENRTMFEFFNCLYTAPPDFDEGSVQTYQGYIKAPNGECVTNPGITRDLDYVEMKECIFSNNSLLGDVIDNQHFQFQLDTFTYYYSVVFLGETPGPINASDFGAGGNYHFSVPNPLVSVGDSYLDVGRSKQPQTGKLSEMLIAQIGDQYQPTTRQLPKCTLVKNGTVKLVNTKTGETHSVSTNTSNAFIDANAAQIDGIGDTGFAFYQCDLSYMGYTSDENNYGHFDTYASEQPSCFTRQTGGYLNNYIVTGPAGTKGSNDDCSTADTDAQLSDFFHLAKTDDGYDITFVGTIAAEKAAEYGW</sequence>
<accession>A0A127ZG76</accession>